<feature type="chain" id="PRO_5025591741" description="Solute-binding protein family 5 domain-containing protein" evidence="4">
    <location>
        <begin position="29"/>
        <end position="527"/>
    </location>
</feature>
<keyword evidence="2" id="KW-0813">Transport</keyword>
<dbReference type="InterPro" id="IPR000914">
    <property type="entry name" value="SBP_5_dom"/>
</dbReference>
<dbReference type="Pfam" id="PF00496">
    <property type="entry name" value="SBP_bac_5"/>
    <property type="match status" value="1"/>
</dbReference>
<organism evidence="6">
    <name type="scientific">Caldilineaceae bacterium SB0664_bin_27</name>
    <dbReference type="NCBI Taxonomy" id="2605260"/>
    <lineage>
        <taxon>Bacteria</taxon>
        <taxon>Bacillati</taxon>
        <taxon>Chloroflexota</taxon>
        <taxon>Caldilineae</taxon>
        <taxon>Caldilineales</taxon>
        <taxon>Caldilineaceae</taxon>
    </lineage>
</organism>
<feature type="domain" description="Solute-binding protein family 5" evidence="5">
    <location>
        <begin position="83"/>
        <end position="411"/>
    </location>
</feature>
<sequence>MVRKTTWRWMALVLVLALVLSGCQPVQPAASGDDAAMAGEEVVIAVGIEPVSLDAWRSFAGTGGPGFRNAIEQLINRDFTTGEFVPILATSWERLNDTTIRFTLREGVTFHDGSPFNAEAAAASINHTFDADNAFDLLDFLGTMSAEAVDEYTLDISTPEPDPILLGKVEWVGISSAKQLAEDPDSYHTELIGTGPYKYVEWRKGESITYEANSDWWGLSHPDDARGAQTFKNITVRFLQEDQVRVAAVQAGEVDLAAFITPEQCQLLDDEADASCVSAPSVETIFIRMDTNSPLLSDQRVRLAFQLAIDKEAIVDSILGGAATVASQIVNSSATGHDPSLEPYPYDPDQARELLAAAAADGVPVDMEITLGARHAVFPRIDEVLQAVASMLTDVGFSVTTTFYDPEGFGQVMLVNIKDVPEDRNFVAIHLHGNEIMDYASSYRFYYSCEGILSVYCNEEADAVWTKALPLTGDEREMTLQELSRIVHEDVAIGYIGHLDLAYGIGGRIEWAPQLDHRILVKEMTLK</sequence>
<dbReference type="EMBL" id="VXRG01000053">
    <property type="protein sequence ID" value="MXY93002.1"/>
    <property type="molecule type" value="Genomic_DNA"/>
</dbReference>
<reference evidence="6" key="1">
    <citation type="submission" date="2019-09" db="EMBL/GenBank/DDBJ databases">
        <title>Characterisation of the sponge microbiome using genome-centric metagenomics.</title>
        <authorList>
            <person name="Engelberts J.P."/>
            <person name="Robbins S.J."/>
            <person name="De Goeij J.M."/>
            <person name="Aranda M."/>
            <person name="Bell S.C."/>
            <person name="Webster N.S."/>
        </authorList>
    </citation>
    <scope>NUCLEOTIDE SEQUENCE</scope>
    <source>
        <strain evidence="6">SB0664_bin_27</strain>
    </source>
</reference>
<comment type="caution">
    <text evidence="6">The sequence shown here is derived from an EMBL/GenBank/DDBJ whole genome shotgun (WGS) entry which is preliminary data.</text>
</comment>
<dbReference type="AlphaFoldDB" id="A0A6B0YTF1"/>
<evidence type="ECO:0000256" key="3">
    <source>
        <dbReference type="ARBA" id="ARBA00022729"/>
    </source>
</evidence>
<evidence type="ECO:0000259" key="5">
    <source>
        <dbReference type="Pfam" id="PF00496"/>
    </source>
</evidence>
<accession>A0A6B0YTF1</accession>
<dbReference type="PIRSF" id="PIRSF002741">
    <property type="entry name" value="MppA"/>
    <property type="match status" value="1"/>
</dbReference>
<evidence type="ECO:0000256" key="4">
    <source>
        <dbReference type="SAM" id="SignalP"/>
    </source>
</evidence>
<proteinExistence type="inferred from homology"/>
<dbReference type="PROSITE" id="PS51257">
    <property type="entry name" value="PROKAR_LIPOPROTEIN"/>
    <property type="match status" value="1"/>
</dbReference>
<dbReference type="Gene3D" id="3.90.76.10">
    <property type="entry name" value="Dipeptide-binding Protein, Domain 1"/>
    <property type="match status" value="1"/>
</dbReference>
<dbReference type="InterPro" id="IPR030678">
    <property type="entry name" value="Peptide/Ni-bd"/>
</dbReference>
<dbReference type="GO" id="GO:0042597">
    <property type="term" value="C:periplasmic space"/>
    <property type="evidence" value="ECO:0007669"/>
    <property type="project" value="UniProtKB-ARBA"/>
</dbReference>
<dbReference type="GO" id="GO:0015833">
    <property type="term" value="P:peptide transport"/>
    <property type="evidence" value="ECO:0007669"/>
    <property type="project" value="TreeGrafter"/>
</dbReference>
<feature type="signal peptide" evidence="4">
    <location>
        <begin position="1"/>
        <end position="28"/>
    </location>
</feature>
<name>A0A6B0YTF1_9CHLR</name>
<dbReference type="InterPro" id="IPR039424">
    <property type="entry name" value="SBP_5"/>
</dbReference>
<protein>
    <recommendedName>
        <fullName evidence="5">Solute-binding protein family 5 domain-containing protein</fullName>
    </recommendedName>
</protein>
<dbReference type="GO" id="GO:0043190">
    <property type="term" value="C:ATP-binding cassette (ABC) transporter complex"/>
    <property type="evidence" value="ECO:0007669"/>
    <property type="project" value="InterPro"/>
</dbReference>
<keyword evidence="3 4" id="KW-0732">Signal</keyword>
<evidence type="ECO:0000256" key="2">
    <source>
        <dbReference type="ARBA" id="ARBA00022448"/>
    </source>
</evidence>
<dbReference type="Gene3D" id="3.40.190.10">
    <property type="entry name" value="Periplasmic binding protein-like II"/>
    <property type="match status" value="1"/>
</dbReference>
<dbReference type="GO" id="GO:1904680">
    <property type="term" value="F:peptide transmembrane transporter activity"/>
    <property type="evidence" value="ECO:0007669"/>
    <property type="project" value="TreeGrafter"/>
</dbReference>
<evidence type="ECO:0000256" key="1">
    <source>
        <dbReference type="ARBA" id="ARBA00005695"/>
    </source>
</evidence>
<dbReference type="PANTHER" id="PTHR30290:SF9">
    <property type="entry name" value="OLIGOPEPTIDE-BINDING PROTEIN APPA"/>
    <property type="match status" value="1"/>
</dbReference>
<gene>
    <name evidence="6" type="ORF">F4Y42_06075</name>
</gene>
<dbReference type="Gene3D" id="3.10.105.10">
    <property type="entry name" value="Dipeptide-binding Protein, Domain 3"/>
    <property type="match status" value="1"/>
</dbReference>
<evidence type="ECO:0000313" key="6">
    <source>
        <dbReference type="EMBL" id="MXY93002.1"/>
    </source>
</evidence>
<comment type="similarity">
    <text evidence="1">Belongs to the bacterial solute-binding protein 5 family.</text>
</comment>
<dbReference type="SUPFAM" id="SSF53850">
    <property type="entry name" value="Periplasmic binding protein-like II"/>
    <property type="match status" value="1"/>
</dbReference>
<dbReference type="PANTHER" id="PTHR30290">
    <property type="entry name" value="PERIPLASMIC BINDING COMPONENT OF ABC TRANSPORTER"/>
    <property type="match status" value="1"/>
</dbReference>